<evidence type="ECO:0008006" key="13">
    <source>
        <dbReference type="Google" id="ProtNLM"/>
    </source>
</evidence>
<evidence type="ECO:0000256" key="10">
    <source>
        <dbReference type="SAM" id="Phobius"/>
    </source>
</evidence>
<dbReference type="Proteomes" id="UP001165085">
    <property type="component" value="Unassembled WGS sequence"/>
</dbReference>
<evidence type="ECO:0000313" key="12">
    <source>
        <dbReference type="Proteomes" id="UP001165085"/>
    </source>
</evidence>
<keyword evidence="12" id="KW-1185">Reference proteome</keyword>
<dbReference type="PANTHER" id="PTHR31651">
    <property type="match status" value="1"/>
</dbReference>
<evidence type="ECO:0000256" key="4">
    <source>
        <dbReference type="ARBA" id="ARBA00022692"/>
    </source>
</evidence>
<feature type="transmembrane region" description="Helical" evidence="10">
    <location>
        <begin position="77"/>
        <end position="101"/>
    </location>
</feature>
<evidence type="ECO:0000256" key="8">
    <source>
        <dbReference type="ARBA" id="ARBA00025752"/>
    </source>
</evidence>
<keyword evidence="6 10" id="KW-0472">Membrane</keyword>
<organism evidence="11 12">
    <name type="scientific">Triparma strigata</name>
    <dbReference type="NCBI Taxonomy" id="1606541"/>
    <lineage>
        <taxon>Eukaryota</taxon>
        <taxon>Sar</taxon>
        <taxon>Stramenopiles</taxon>
        <taxon>Ochrophyta</taxon>
        <taxon>Bolidophyceae</taxon>
        <taxon>Parmales</taxon>
        <taxon>Triparmaceae</taxon>
        <taxon>Triparma</taxon>
    </lineage>
</organism>
<dbReference type="AlphaFoldDB" id="A0A9W7C370"/>
<comment type="subcellular location">
    <subcellularLocation>
        <location evidence="2">Endomembrane system</location>
    </subcellularLocation>
    <subcellularLocation>
        <location evidence="1">Membrane</location>
        <topology evidence="1">Multi-pass membrane protein</topology>
    </subcellularLocation>
</comment>
<keyword evidence="5 10" id="KW-1133">Transmembrane helix</keyword>
<dbReference type="GO" id="GO:0016020">
    <property type="term" value="C:membrane"/>
    <property type="evidence" value="ECO:0007669"/>
    <property type="project" value="UniProtKB-SubCell"/>
</dbReference>
<name>A0A9W7C370_9STRA</name>
<feature type="region of interest" description="Disordered" evidence="9">
    <location>
        <begin position="216"/>
        <end position="249"/>
    </location>
</feature>
<dbReference type="OrthoDB" id="191139at2759"/>
<feature type="transmembrane region" description="Helical" evidence="10">
    <location>
        <begin position="16"/>
        <end position="35"/>
    </location>
</feature>
<accession>A0A9W7C370</accession>
<evidence type="ECO:0000256" key="9">
    <source>
        <dbReference type="SAM" id="MobiDB-lite"/>
    </source>
</evidence>
<evidence type="ECO:0000256" key="3">
    <source>
        <dbReference type="ARBA" id="ARBA00022448"/>
    </source>
</evidence>
<dbReference type="InterPro" id="IPR004776">
    <property type="entry name" value="Mem_transp_PIN-like"/>
</dbReference>
<evidence type="ECO:0000256" key="5">
    <source>
        <dbReference type="ARBA" id="ARBA00022989"/>
    </source>
</evidence>
<evidence type="ECO:0000256" key="1">
    <source>
        <dbReference type="ARBA" id="ARBA00004141"/>
    </source>
</evidence>
<feature type="transmembrane region" description="Helical" evidence="10">
    <location>
        <begin position="337"/>
        <end position="359"/>
    </location>
</feature>
<feature type="transmembrane region" description="Helical" evidence="10">
    <location>
        <begin position="122"/>
        <end position="145"/>
    </location>
</feature>
<dbReference type="InterPro" id="IPR045033">
    <property type="entry name" value="PILS1/3/4/5/7"/>
</dbReference>
<keyword evidence="4 10" id="KW-0812">Transmembrane</keyword>
<comment type="caution">
    <text evidence="11">The sequence shown here is derived from an EMBL/GenBank/DDBJ whole genome shotgun (WGS) entry which is preliminary data.</text>
</comment>
<dbReference type="PANTHER" id="PTHR31651:SF33">
    <property type="entry name" value="PROTEIN PIN-LIKES 1"/>
    <property type="match status" value="1"/>
</dbReference>
<evidence type="ECO:0000256" key="7">
    <source>
        <dbReference type="ARBA" id="ARBA00025100"/>
    </source>
</evidence>
<evidence type="ECO:0000256" key="2">
    <source>
        <dbReference type="ARBA" id="ARBA00004308"/>
    </source>
</evidence>
<comment type="similarity">
    <text evidence="8">Belongs to the auxin efflux carrier (TC 2.A.69.2) family.</text>
</comment>
<feature type="compositionally biased region" description="Polar residues" evidence="9">
    <location>
        <begin position="227"/>
        <end position="249"/>
    </location>
</feature>
<feature type="transmembrane region" description="Helical" evidence="10">
    <location>
        <begin position="371"/>
        <end position="396"/>
    </location>
</feature>
<dbReference type="GO" id="GO:0055085">
    <property type="term" value="P:transmembrane transport"/>
    <property type="evidence" value="ECO:0007669"/>
    <property type="project" value="InterPro"/>
</dbReference>
<comment type="function">
    <text evidence="7">Involved in cellular auxin homeostasis by regulating auxin metabolism. Regulates intracellular auxin accumulation at the endoplasmic reticulum and thus auxin availability for nuclear auxin signaling.</text>
</comment>
<dbReference type="Pfam" id="PF03547">
    <property type="entry name" value="Mem_trans"/>
    <property type="match status" value="1"/>
</dbReference>
<evidence type="ECO:0000313" key="11">
    <source>
        <dbReference type="EMBL" id="GMH98407.1"/>
    </source>
</evidence>
<proteinExistence type="inferred from homology"/>
<protein>
    <recommendedName>
        <fullName evidence="13">Auxin efflux carrier</fullName>
    </recommendedName>
</protein>
<sequence>MSATFFLKLTYASFKSVYKIIVITLVGFVLSRSGLYDKSARKHVSTLIIHVLMPSLLFTHVSFALNSTSVEGLILHLWLPGYAVLHPCLGLAISYISLTIYDKLVGRFNKDKTTAYTESNKTLYRTLGIISCSFANSGTMPFGVIEALCYNVPTGTLGADLDAESCAKKGIGFVSLYLVVLSPSLWTFSPMMLKKEHEKRRRVSHTLATISTISDADSPTKEDFETGISSLTSSPVNGAETSPSPSPSYWSRLKSQPPPLLATFFGVFMGLTKLSKFYAPSDSILFPFITSPLEMIASSAVPLSMINLGASIEATWRSSFDLRCSPSVAPPMPKTMLLVIVISKLILVPSVSISLTYFLITVQLLPRDDPILLVVLMLESTPPLAFQIINMIQLYCCQAEGAAAKIYLVEYGVGMITMVAWLSLILAII</sequence>
<reference evidence="12" key="1">
    <citation type="journal article" date="2023" name="Commun. Biol.">
        <title>Genome analysis of Parmales, the sister group of diatoms, reveals the evolutionary specialization of diatoms from phago-mixotrophs to photoautotrophs.</title>
        <authorList>
            <person name="Ban H."/>
            <person name="Sato S."/>
            <person name="Yoshikawa S."/>
            <person name="Yamada K."/>
            <person name="Nakamura Y."/>
            <person name="Ichinomiya M."/>
            <person name="Sato N."/>
            <person name="Blanc-Mathieu R."/>
            <person name="Endo H."/>
            <person name="Kuwata A."/>
            <person name="Ogata H."/>
        </authorList>
    </citation>
    <scope>NUCLEOTIDE SEQUENCE [LARGE SCALE GENOMIC DNA]</scope>
    <source>
        <strain evidence="12">NIES 3701</strain>
    </source>
</reference>
<keyword evidence="3" id="KW-0813">Transport</keyword>
<feature type="transmembrane region" description="Helical" evidence="10">
    <location>
        <begin position="408"/>
        <end position="428"/>
    </location>
</feature>
<feature type="transmembrane region" description="Helical" evidence="10">
    <location>
        <begin position="171"/>
        <end position="193"/>
    </location>
</feature>
<evidence type="ECO:0000256" key="6">
    <source>
        <dbReference type="ARBA" id="ARBA00023136"/>
    </source>
</evidence>
<dbReference type="EMBL" id="BRXY01000516">
    <property type="protein sequence ID" value="GMH98407.1"/>
    <property type="molecule type" value="Genomic_DNA"/>
</dbReference>
<dbReference type="GO" id="GO:0012505">
    <property type="term" value="C:endomembrane system"/>
    <property type="evidence" value="ECO:0007669"/>
    <property type="project" value="UniProtKB-SubCell"/>
</dbReference>
<feature type="transmembrane region" description="Helical" evidence="10">
    <location>
        <begin position="47"/>
        <end position="65"/>
    </location>
</feature>
<gene>
    <name evidence="11" type="ORF">TrST_g1812</name>
</gene>